<comment type="caution">
    <text evidence="1">The sequence shown here is derived from an EMBL/GenBank/DDBJ whole genome shotgun (WGS) entry which is preliminary data.</text>
</comment>
<evidence type="ECO:0000313" key="1">
    <source>
        <dbReference type="EMBL" id="MBP1293704.1"/>
    </source>
</evidence>
<dbReference type="EMBL" id="JAFICZ010000001">
    <property type="protein sequence ID" value="MBP1293704.1"/>
    <property type="molecule type" value="Genomic_DNA"/>
</dbReference>
<sequence>MLLLNLFAIRRLDTKEAVGLYWAPDLETLWWMVEAIVDPDDCEYCVVDAPAAITWPGEVPAIGVERGEDDKSIEALSRDVSFEFALSDVLHCEIIKGWIQMPSAPEPGEEYPEILREWER</sequence>
<protein>
    <submittedName>
        <fullName evidence="1">Uncharacterized protein</fullName>
    </submittedName>
</protein>
<reference evidence="1" key="1">
    <citation type="submission" date="2021-02" db="EMBL/GenBank/DDBJ databases">
        <title>Genomic Encyclopedia of Type Strains, Phase IV (KMG-V): Genome sequencing to study the core and pangenomes of soil and plant-associated prokaryotes.</title>
        <authorList>
            <person name="Whitman W."/>
        </authorList>
    </citation>
    <scope>NUCLEOTIDE SEQUENCE</scope>
    <source>
        <strain evidence="1">USDA 406</strain>
    </source>
</reference>
<name>A0A8I1Y382_BRAEL</name>
<dbReference type="Proteomes" id="UP000673383">
    <property type="component" value="Unassembled WGS sequence"/>
</dbReference>
<proteinExistence type="predicted"/>
<accession>A0A8I1Y382</accession>
<dbReference type="AlphaFoldDB" id="A0A8I1Y382"/>
<organism evidence="1 2">
    <name type="scientific">Bradyrhizobium elkanii</name>
    <dbReference type="NCBI Taxonomy" id="29448"/>
    <lineage>
        <taxon>Bacteria</taxon>
        <taxon>Pseudomonadati</taxon>
        <taxon>Pseudomonadota</taxon>
        <taxon>Alphaproteobacteria</taxon>
        <taxon>Hyphomicrobiales</taxon>
        <taxon>Nitrobacteraceae</taxon>
        <taxon>Bradyrhizobium</taxon>
    </lineage>
</organism>
<evidence type="ECO:0000313" key="2">
    <source>
        <dbReference type="Proteomes" id="UP000673383"/>
    </source>
</evidence>
<dbReference type="RefSeq" id="WP_028342842.1">
    <property type="nucleotide sequence ID" value="NZ_CP126003.1"/>
</dbReference>
<gene>
    <name evidence="1" type="ORF">JOH49_003457</name>
</gene>